<feature type="binding site" evidence="5">
    <location>
        <position position="61"/>
    </location>
    <ligand>
        <name>S-adenosyl-L-methionine</name>
        <dbReference type="ChEBI" id="CHEBI:59789"/>
    </ligand>
</feature>
<dbReference type="GO" id="GO:0016279">
    <property type="term" value="F:protein-lysine N-methyltransferase activity"/>
    <property type="evidence" value="ECO:0007669"/>
    <property type="project" value="UniProtKB-UniRule"/>
</dbReference>
<dbReference type="EMBL" id="HF935243">
    <property type="protein sequence ID" value="CCX05286.1"/>
    <property type="molecule type" value="Genomic_DNA"/>
</dbReference>
<dbReference type="STRING" id="1076935.U4KW48"/>
<dbReference type="EC" id="2.1.1.-" evidence="5"/>
<dbReference type="PANTHER" id="PTHR14614">
    <property type="entry name" value="HEPATOCELLULAR CARCINOMA-ASSOCIATED ANTIGEN"/>
    <property type="match status" value="1"/>
</dbReference>
<evidence type="ECO:0000256" key="5">
    <source>
        <dbReference type="HAMAP-Rule" id="MF_03223"/>
    </source>
</evidence>
<proteinExistence type="inferred from homology"/>
<feature type="compositionally biased region" description="Acidic residues" evidence="6">
    <location>
        <begin position="1"/>
        <end position="10"/>
    </location>
</feature>
<dbReference type="InterPro" id="IPR025784">
    <property type="entry name" value="EFM7"/>
</dbReference>
<keyword evidence="3 5" id="KW-0808">Transferase</keyword>
<feature type="binding site" evidence="5">
    <location>
        <position position="156"/>
    </location>
    <ligand>
        <name>S-adenosyl-L-methionine</name>
        <dbReference type="ChEBI" id="CHEBI:59789"/>
    </ligand>
</feature>
<evidence type="ECO:0000256" key="4">
    <source>
        <dbReference type="ARBA" id="ARBA00022691"/>
    </source>
</evidence>
<keyword evidence="4 5" id="KW-0949">S-adenosyl-L-methionine</keyword>
<sequence>MFDSDSEDDGAPFALIPDEPADFRPPPPQPTTSTYTLTTAPHETLSLRLVGHNPLWGHHLWNAGIVLSAYLEQHTELFAGKTVLELGAGAGLPALTCALRGATKVVITDYPDAPLVDNLWINIRALPPHNCELTADGYIWGNEPLPMEEADLVILSDLLFNHSEHQKLLQTVLRTMKKDTGKAVVFFTPHRPWLKEKDLSFLELCRENGLKVEPVLETLLDQPMFEEDPGDRDTRRTVYGFEVTWA</sequence>
<dbReference type="OMA" id="VGHNPLW"/>
<comment type="similarity">
    <text evidence="5">Belongs to the class I-like SAM-binding methyltransferase superfamily. EFM7 family.</text>
</comment>
<dbReference type="Gene3D" id="3.40.50.150">
    <property type="entry name" value="Vaccinia Virus protein VP39"/>
    <property type="match status" value="1"/>
</dbReference>
<dbReference type="AlphaFoldDB" id="U4KW48"/>
<dbReference type="InterPro" id="IPR029063">
    <property type="entry name" value="SAM-dependent_MTases_sf"/>
</dbReference>
<dbReference type="GO" id="GO:0005737">
    <property type="term" value="C:cytoplasm"/>
    <property type="evidence" value="ECO:0007669"/>
    <property type="project" value="UniProtKB-SubCell"/>
</dbReference>
<evidence type="ECO:0000256" key="2">
    <source>
        <dbReference type="ARBA" id="ARBA00022603"/>
    </source>
</evidence>
<reference evidence="7 8" key="1">
    <citation type="journal article" date="2013" name="PLoS Genet.">
        <title>The genome and development-dependent transcriptomes of Pyronema confluens: a window into fungal evolution.</title>
        <authorList>
            <person name="Traeger S."/>
            <person name="Altegoer F."/>
            <person name="Freitag M."/>
            <person name="Gabaldon T."/>
            <person name="Kempken F."/>
            <person name="Kumar A."/>
            <person name="Marcet-Houben M."/>
            <person name="Poggeler S."/>
            <person name="Stajich J.E."/>
            <person name="Nowrousian M."/>
        </authorList>
    </citation>
    <scope>NUCLEOTIDE SEQUENCE [LARGE SCALE GENOMIC DNA]</scope>
    <source>
        <strain evidence="8">CBS 100304</strain>
        <tissue evidence="7">Vegetative mycelium</tissue>
    </source>
</reference>
<dbReference type="HAMAP" id="MF_03223">
    <property type="entry name" value="Methyltr_EFM7"/>
    <property type="match status" value="1"/>
</dbReference>
<dbReference type="Pfam" id="PF10294">
    <property type="entry name" value="Methyltransf_16"/>
    <property type="match status" value="1"/>
</dbReference>
<dbReference type="CDD" id="cd02440">
    <property type="entry name" value="AdoMet_MTases"/>
    <property type="match status" value="1"/>
</dbReference>
<comment type="subcellular location">
    <subcellularLocation>
        <location evidence="5">Cytoplasm</location>
    </subcellularLocation>
</comment>
<protein>
    <recommendedName>
        <fullName evidence="5">Protein N-terminal and lysine N-methyltransferase EFM7</fullName>
        <ecNumber evidence="5">2.1.1.-</ecNumber>
    </recommendedName>
    <alternativeName>
        <fullName evidence="5">Elongation factor methyltransferase 7</fullName>
    </alternativeName>
</protein>
<accession>U4KW48</accession>
<keyword evidence="8" id="KW-1185">Reference proteome</keyword>
<dbReference type="InterPro" id="IPR019410">
    <property type="entry name" value="Methyltransf_16"/>
</dbReference>
<keyword evidence="2 5" id="KW-0489">Methyltransferase</keyword>
<gene>
    <name evidence="5" type="primary">EFM7</name>
    <name evidence="7" type="ORF">PCON_04873</name>
</gene>
<evidence type="ECO:0000313" key="7">
    <source>
        <dbReference type="EMBL" id="CCX05286.1"/>
    </source>
</evidence>
<feature type="region of interest" description="Disordered" evidence="6">
    <location>
        <begin position="1"/>
        <end position="33"/>
    </location>
</feature>
<feature type="binding site" evidence="5">
    <location>
        <position position="140"/>
    </location>
    <ligand>
        <name>S-adenosyl-L-methionine</name>
        <dbReference type="ChEBI" id="CHEBI:59789"/>
    </ligand>
</feature>
<dbReference type="GO" id="GO:0032259">
    <property type="term" value="P:methylation"/>
    <property type="evidence" value="ECO:0007669"/>
    <property type="project" value="UniProtKB-KW"/>
</dbReference>
<feature type="binding site" evidence="5">
    <location>
        <begin position="87"/>
        <end position="89"/>
    </location>
    <ligand>
        <name>S-adenosyl-L-methionine</name>
        <dbReference type="ChEBI" id="CHEBI:59789"/>
    </ligand>
</feature>
<dbReference type="eggNOG" id="KOG2920">
    <property type="taxonomic scope" value="Eukaryota"/>
</dbReference>
<keyword evidence="1 5" id="KW-0963">Cytoplasm</keyword>
<dbReference type="SUPFAM" id="SSF53335">
    <property type="entry name" value="S-adenosyl-L-methionine-dependent methyltransferases"/>
    <property type="match status" value="1"/>
</dbReference>
<dbReference type="Proteomes" id="UP000018144">
    <property type="component" value="Unassembled WGS sequence"/>
</dbReference>
<dbReference type="PROSITE" id="PS51560">
    <property type="entry name" value="SAM_MT_NNT1"/>
    <property type="match status" value="1"/>
</dbReference>
<dbReference type="OrthoDB" id="46564at2759"/>
<dbReference type="GO" id="GO:0071885">
    <property type="term" value="F:N-terminal protein N-methyltransferase activity"/>
    <property type="evidence" value="ECO:0007669"/>
    <property type="project" value="UniProtKB-UniRule"/>
</dbReference>
<evidence type="ECO:0000256" key="3">
    <source>
        <dbReference type="ARBA" id="ARBA00022679"/>
    </source>
</evidence>
<name>U4KW48_PYROM</name>
<organism evidence="7 8">
    <name type="scientific">Pyronema omphalodes (strain CBS 100304)</name>
    <name type="common">Pyronema confluens</name>
    <dbReference type="NCBI Taxonomy" id="1076935"/>
    <lineage>
        <taxon>Eukaryota</taxon>
        <taxon>Fungi</taxon>
        <taxon>Dikarya</taxon>
        <taxon>Ascomycota</taxon>
        <taxon>Pezizomycotina</taxon>
        <taxon>Pezizomycetes</taxon>
        <taxon>Pezizales</taxon>
        <taxon>Pyronemataceae</taxon>
        <taxon>Pyronema</taxon>
    </lineage>
</organism>
<comment type="function">
    <text evidence="5">S-adenosyl-L-methionine-dependent protein methyltransferase that trimethylates the N-terminal glycine 'Gly-2' of elongation factor 1-alpha, before also catalyzing the mono- and dimethylation of 'Lys-3'.</text>
</comment>
<evidence type="ECO:0000313" key="8">
    <source>
        <dbReference type="Proteomes" id="UP000018144"/>
    </source>
</evidence>
<dbReference type="PANTHER" id="PTHR14614:SF10">
    <property type="entry name" value="PROTEIN N-TERMINAL AND LYSINE N-METHYLTRANSFERASE EFM7"/>
    <property type="match status" value="1"/>
</dbReference>
<feature type="binding site" evidence="5">
    <location>
        <position position="109"/>
    </location>
    <ligand>
        <name>S-adenosyl-L-methionine</name>
        <dbReference type="ChEBI" id="CHEBI:59789"/>
    </ligand>
</feature>
<evidence type="ECO:0000256" key="1">
    <source>
        <dbReference type="ARBA" id="ARBA00022490"/>
    </source>
</evidence>
<evidence type="ECO:0000256" key="6">
    <source>
        <dbReference type="SAM" id="MobiDB-lite"/>
    </source>
</evidence>